<dbReference type="Proteomes" id="UP000266861">
    <property type="component" value="Unassembled WGS sequence"/>
</dbReference>
<proteinExistence type="predicted"/>
<reference evidence="1 2" key="1">
    <citation type="submission" date="2018-08" db="EMBL/GenBank/DDBJ databases">
        <title>Genome and evolution of the arbuscular mycorrhizal fungus Diversispora epigaea (formerly Glomus versiforme) and its bacterial endosymbionts.</title>
        <authorList>
            <person name="Sun X."/>
            <person name="Fei Z."/>
            <person name="Harrison M."/>
        </authorList>
    </citation>
    <scope>NUCLEOTIDE SEQUENCE [LARGE SCALE GENOMIC DNA]</scope>
    <source>
        <strain evidence="1 2">IT104</strain>
    </source>
</reference>
<gene>
    <name evidence="1" type="ORF">Glove_586g17</name>
</gene>
<keyword evidence="2" id="KW-1185">Reference proteome</keyword>
<comment type="caution">
    <text evidence="1">The sequence shown here is derived from an EMBL/GenBank/DDBJ whole genome shotgun (WGS) entry which is preliminary data.</text>
</comment>
<sequence length="54" mass="6469">MSSVIKGRLDGSTGILYYRKSEEMEKLIWLICFDKNTVCHVWKRESMKRMLDNK</sequence>
<dbReference type="AlphaFoldDB" id="A0A397GCW5"/>
<organism evidence="1 2">
    <name type="scientific">Diversispora epigaea</name>
    <dbReference type="NCBI Taxonomy" id="1348612"/>
    <lineage>
        <taxon>Eukaryota</taxon>
        <taxon>Fungi</taxon>
        <taxon>Fungi incertae sedis</taxon>
        <taxon>Mucoromycota</taxon>
        <taxon>Glomeromycotina</taxon>
        <taxon>Glomeromycetes</taxon>
        <taxon>Diversisporales</taxon>
        <taxon>Diversisporaceae</taxon>
        <taxon>Diversispora</taxon>
    </lineage>
</organism>
<name>A0A397GCW5_9GLOM</name>
<protein>
    <submittedName>
        <fullName evidence="1">Uncharacterized protein</fullName>
    </submittedName>
</protein>
<accession>A0A397GCW5</accession>
<evidence type="ECO:0000313" key="1">
    <source>
        <dbReference type="EMBL" id="RHZ47256.1"/>
    </source>
</evidence>
<dbReference type="EMBL" id="PQFF01000493">
    <property type="protein sequence ID" value="RHZ47256.1"/>
    <property type="molecule type" value="Genomic_DNA"/>
</dbReference>
<evidence type="ECO:0000313" key="2">
    <source>
        <dbReference type="Proteomes" id="UP000266861"/>
    </source>
</evidence>